<comment type="similarity">
    <text evidence="2">Belongs to the binding-protein-dependent transport system permease family. HisMQ subfamily.</text>
</comment>
<sequence length="215" mass="22432">MEVLTDNAGLFWQGFVGTVRLMCLSTLLAFALGIVLVSFRVSPVPLCRGLGATVVTVLCNTPLTVLFFGVTLGLPMLGLTEAGYFTLAVLVMGGYASAFVCEALRSGVNAVELGQAEAARSLGMSTAQTAALIVFPQAGRAAVPPLGNVVITLVKNSALAGGFSVYELFSTEKTLVERGYAVAVVFLWVTAAYLVLIAVISAGFHLLERRLAVPG</sequence>
<evidence type="ECO:0000256" key="4">
    <source>
        <dbReference type="ARBA" id="ARBA00022970"/>
    </source>
</evidence>
<dbReference type="InterPro" id="IPR043429">
    <property type="entry name" value="ArtM/GltK/GlnP/TcyL/YhdX-like"/>
</dbReference>
<evidence type="ECO:0000256" key="7">
    <source>
        <dbReference type="RuleBase" id="RU363032"/>
    </source>
</evidence>
<keyword evidence="10" id="KW-1185">Reference proteome</keyword>
<feature type="transmembrane region" description="Helical" evidence="7">
    <location>
        <begin position="82"/>
        <end position="101"/>
    </location>
</feature>
<keyword evidence="5 7" id="KW-1133">Transmembrane helix</keyword>
<feature type="transmembrane region" description="Helical" evidence="7">
    <location>
        <begin position="180"/>
        <end position="207"/>
    </location>
</feature>
<evidence type="ECO:0000256" key="6">
    <source>
        <dbReference type="ARBA" id="ARBA00023136"/>
    </source>
</evidence>
<dbReference type="Pfam" id="PF00528">
    <property type="entry name" value="BPD_transp_1"/>
    <property type="match status" value="1"/>
</dbReference>
<dbReference type="Proteomes" id="UP001197114">
    <property type="component" value="Unassembled WGS sequence"/>
</dbReference>
<keyword evidence="4" id="KW-0029">Amino-acid transport</keyword>
<dbReference type="SUPFAM" id="SSF161098">
    <property type="entry name" value="MetI-like"/>
    <property type="match status" value="1"/>
</dbReference>
<evidence type="ECO:0000313" key="9">
    <source>
        <dbReference type="EMBL" id="MBW5423158.1"/>
    </source>
</evidence>
<feature type="domain" description="ABC transmembrane type-1" evidence="8">
    <location>
        <begin position="15"/>
        <end position="208"/>
    </location>
</feature>
<dbReference type="EMBL" id="WMBF01000163">
    <property type="protein sequence ID" value="MBW5423158.1"/>
    <property type="molecule type" value="Genomic_DNA"/>
</dbReference>
<organism evidence="9 10">
    <name type="scientific">Streptomyces anatolicus</name>
    <dbReference type="NCBI Taxonomy" id="2675858"/>
    <lineage>
        <taxon>Bacteria</taxon>
        <taxon>Bacillati</taxon>
        <taxon>Actinomycetota</taxon>
        <taxon>Actinomycetes</taxon>
        <taxon>Kitasatosporales</taxon>
        <taxon>Streptomycetaceae</taxon>
        <taxon>Streptomyces</taxon>
    </lineage>
</organism>
<evidence type="ECO:0000256" key="5">
    <source>
        <dbReference type="ARBA" id="ARBA00022989"/>
    </source>
</evidence>
<dbReference type="InterPro" id="IPR035906">
    <property type="entry name" value="MetI-like_sf"/>
</dbReference>
<dbReference type="Gene3D" id="1.10.3720.10">
    <property type="entry name" value="MetI-like"/>
    <property type="match status" value="1"/>
</dbReference>
<evidence type="ECO:0000313" key="10">
    <source>
        <dbReference type="Proteomes" id="UP001197114"/>
    </source>
</evidence>
<feature type="transmembrane region" description="Helical" evidence="7">
    <location>
        <begin position="12"/>
        <end position="37"/>
    </location>
</feature>
<dbReference type="RefSeq" id="WP_219689551.1">
    <property type="nucleotide sequence ID" value="NZ_WMBF01000163.1"/>
</dbReference>
<proteinExistence type="inferred from homology"/>
<dbReference type="CDD" id="cd06261">
    <property type="entry name" value="TM_PBP2"/>
    <property type="match status" value="1"/>
</dbReference>
<evidence type="ECO:0000259" key="8">
    <source>
        <dbReference type="PROSITE" id="PS50928"/>
    </source>
</evidence>
<keyword evidence="3 7" id="KW-0812">Transmembrane</keyword>
<dbReference type="PANTHER" id="PTHR30614:SF37">
    <property type="entry name" value="AMINO-ACID ABC TRANSPORTER PERMEASE PROTEIN YHDX-RELATED"/>
    <property type="match status" value="1"/>
</dbReference>
<dbReference type="PROSITE" id="PS50928">
    <property type="entry name" value="ABC_TM1"/>
    <property type="match status" value="1"/>
</dbReference>
<evidence type="ECO:0000256" key="3">
    <source>
        <dbReference type="ARBA" id="ARBA00022692"/>
    </source>
</evidence>
<comment type="subcellular location">
    <subcellularLocation>
        <location evidence="7">Cell membrane</location>
        <topology evidence="7">Multi-pass membrane protein</topology>
    </subcellularLocation>
    <subcellularLocation>
        <location evidence="1">Membrane</location>
        <topology evidence="1">Multi-pass membrane protein</topology>
    </subcellularLocation>
</comment>
<name>A0ABS6YNZ8_9ACTN</name>
<evidence type="ECO:0000256" key="1">
    <source>
        <dbReference type="ARBA" id="ARBA00004141"/>
    </source>
</evidence>
<gene>
    <name evidence="9" type="ORF">GKQ77_16555</name>
</gene>
<accession>A0ABS6YNZ8</accession>
<reference evidence="9 10" key="1">
    <citation type="submission" date="2019-11" db="EMBL/GenBank/DDBJ databases">
        <authorList>
            <person name="Ay H."/>
        </authorList>
    </citation>
    <scope>NUCLEOTIDE SEQUENCE [LARGE SCALE GENOMIC DNA]</scope>
    <source>
        <strain evidence="9 10">BG9H</strain>
    </source>
</reference>
<keyword evidence="7" id="KW-0813">Transport</keyword>
<dbReference type="InterPro" id="IPR000515">
    <property type="entry name" value="MetI-like"/>
</dbReference>
<protein>
    <submittedName>
        <fullName evidence="9">ABC transporter permease subunit</fullName>
    </submittedName>
</protein>
<dbReference type="PANTHER" id="PTHR30614">
    <property type="entry name" value="MEMBRANE COMPONENT OF AMINO ACID ABC TRANSPORTER"/>
    <property type="match status" value="1"/>
</dbReference>
<feature type="transmembrane region" description="Helical" evidence="7">
    <location>
        <begin position="49"/>
        <end position="70"/>
    </location>
</feature>
<keyword evidence="6 7" id="KW-0472">Membrane</keyword>
<comment type="caution">
    <text evidence="9">The sequence shown here is derived from an EMBL/GenBank/DDBJ whole genome shotgun (WGS) entry which is preliminary data.</text>
</comment>
<evidence type="ECO:0000256" key="2">
    <source>
        <dbReference type="ARBA" id="ARBA00010072"/>
    </source>
</evidence>